<feature type="compositionally biased region" description="Polar residues" evidence="5">
    <location>
        <begin position="1614"/>
        <end position="1629"/>
    </location>
</feature>
<dbReference type="GO" id="GO:0046873">
    <property type="term" value="F:metal ion transmembrane transporter activity"/>
    <property type="evidence" value="ECO:0007669"/>
    <property type="project" value="InterPro"/>
</dbReference>
<gene>
    <name evidence="7" type="ORF">CCHR01_09308</name>
</gene>
<reference evidence="7" key="1">
    <citation type="submission" date="2023-01" db="EMBL/GenBank/DDBJ databases">
        <title>Colletotrichum chrysophilum M932 genome sequence.</title>
        <authorList>
            <person name="Baroncelli R."/>
        </authorList>
    </citation>
    <scope>NUCLEOTIDE SEQUENCE</scope>
    <source>
        <strain evidence="7">M932</strain>
    </source>
</reference>
<accession>A0AAD9AJV8</accession>
<feature type="transmembrane region" description="Helical" evidence="6">
    <location>
        <begin position="1389"/>
        <end position="1410"/>
    </location>
</feature>
<comment type="subcellular location">
    <subcellularLocation>
        <location evidence="1">Membrane</location>
        <topology evidence="1">Multi-pass membrane protein</topology>
    </subcellularLocation>
</comment>
<dbReference type="SUPFAM" id="SSF144083">
    <property type="entry name" value="Magnesium transport protein CorA, transmembrane region"/>
    <property type="match status" value="1"/>
</dbReference>
<keyword evidence="8" id="KW-1185">Reference proteome</keyword>
<feature type="transmembrane region" description="Helical" evidence="6">
    <location>
        <begin position="1524"/>
        <end position="1549"/>
    </location>
</feature>
<feature type="region of interest" description="Disordered" evidence="5">
    <location>
        <begin position="962"/>
        <end position="984"/>
    </location>
</feature>
<name>A0AAD9AJV8_9PEZI</name>
<evidence type="ECO:0000256" key="1">
    <source>
        <dbReference type="ARBA" id="ARBA00004141"/>
    </source>
</evidence>
<evidence type="ECO:0000313" key="8">
    <source>
        <dbReference type="Proteomes" id="UP001243330"/>
    </source>
</evidence>
<evidence type="ECO:0000256" key="2">
    <source>
        <dbReference type="ARBA" id="ARBA00022692"/>
    </source>
</evidence>
<organism evidence="7 8">
    <name type="scientific">Colletotrichum chrysophilum</name>
    <dbReference type="NCBI Taxonomy" id="1836956"/>
    <lineage>
        <taxon>Eukaryota</taxon>
        <taxon>Fungi</taxon>
        <taxon>Dikarya</taxon>
        <taxon>Ascomycota</taxon>
        <taxon>Pezizomycotina</taxon>
        <taxon>Sordariomycetes</taxon>
        <taxon>Hypocreomycetidae</taxon>
        <taxon>Glomerellales</taxon>
        <taxon>Glomerellaceae</taxon>
        <taxon>Colletotrichum</taxon>
        <taxon>Colletotrichum gloeosporioides species complex</taxon>
    </lineage>
</organism>
<sequence>MHGQEPSSATERNVSAIAANKSAYWDVSEVPAETEGDFPRFTHRKVSDTFSPNESQISTWVDAPNQETHASFGDNGVTATVNACGDLMQFSRYLEAGSSGIFCADHMNTNEPYSVQERAEDLLFLSRDKSRQRCTYGLRILDFSMKNCRHLGYVHDRWPRYEVEDKNLRLTIQWMVHEKTVLQECIITNIGETDIDVTMEFGKGLHIRDMDYLDPVDKFNDDWDGHVPVHGPNNYGWILAHPLKPKGTTEEKRPTKDSSPMQLMRLTSRKPTNATIDSYKDMWGTSGNVKSPHVDNDENQDTIAVAISVFVDGSAIRFESPNQKPPERLVKTIRHGTSIEVVSAYKMVRLTGSKASWYEFMIPADVADVSKHLHSASKLFTAFSPCSYEPSGEGHGQKEGDRSRQKMRNWTALVPGGPPRGLLEIKDQSVNQSLNHIDFVARRKLEHILSVCAIPLRDPEDEKDIVPVALTCGDTSGHRVSSAASFFLLEIAKRLTAIENKEPQDRDEESESFMPIDSLTDTPFQIIKVFGFASQYQSENDLEMARKLIKEVAMPWIMDLNKSDVRVSRAWPHSQDEGCNKYRLSEHVWVWRALKLIEGHFRDFPEDKSPEFEDEKVGGEAYRGQSKEGRDVITGQHDEVLTDENLLRRFNSRDVQRDILRRFTAENEMSKKRMLAMTRSPRETRFLFHASDTALFYGTNRDFFLEKASLNEVWENTIEAQVHHNENSETGWDNSIRYALAVMLGTRDISINKRPPQELIKSSLEVLFGSTGPNGLFYGLLDSTTKEPASFGRENDRDFYFHASFEIPFILLTHCWKIYSKLNASDKPPEPPSILQPKTSTTHDLLEEVVDLNLMQPKRQPAQTETEVGSMAPHRAAKLKASKAISMKKSIPFNSLIDQSSIVDLDEEWLYNYPTFFFTERQTSEKFNKEVEKLQELIEMDTSGALITKAAHDYTMLLSIASRRQRSRPPKRSPEDPLELLSRSWADIPPPNPINALEDKSDNMAFVADVMRQKNLQKHERDDNITFRGVNSNYKLWYLLSLPRTASKAKKRFIWLPAVDYERALVCFITSNTVEERQAISLFFERHSQYEKHFLDETSMVLNTWESEFHLSFYKLVDENYESAVGIPKEIVDDFPGSDPSDPKRLVRASVGFRFIGDFFDRHWTCHLIEYIPGGKPIPTYWIREKHERQFPWGDQGHLVQDNNCWRQRKVLELHLFDRILEELVDSTKTIFETIKGELGVEHGAIPFSVLNSEDYFSSSEQWQRFQQILQALDEDLSDMRVTISKWETREKDRGQERPRWTRTDERKYRRYIGKLEGTTRRRIRDLNRLHGQIQSLKETLRRGQQQIRDDLNLRGSENIRFFTYVTVVFLPLGFASSIFGMSEEPPSSVIPPMIVCSAVALLVTVVALANAKRLNGVVEDISEQINNYSLLKMERSPLINRDRRNEMKKENLTRQAEEAGSETSEGHSKGINMQATRGIRAHEDEQSWHFWFWVGYLFVELPARRVLMAYYDLTHPKVTHWSMYFRLVMGILLLPIFLVSFFLQLVLINTFDAARSILRHLERLVESSLRENEENKKFVDGHMGRLAYPMKRYRPYRRTKGDTSETPTEQKHTPQSSYGDGTSHYSGK</sequence>
<feature type="compositionally biased region" description="Basic and acidic residues" evidence="5">
    <location>
        <begin position="1445"/>
        <end position="1458"/>
    </location>
</feature>
<dbReference type="GO" id="GO:0016020">
    <property type="term" value="C:membrane"/>
    <property type="evidence" value="ECO:0007669"/>
    <property type="project" value="UniProtKB-SubCell"/>
</dbReference>
<feature type="region of interest" description="Disordered" evidence="5">
    <location>
        <begin position="1445"/>
        <end position="1470"/>
    </location>
</feature>
<dbReference type="Gene3D" id="1.20.58.340">
    <property type="entry name" value="Magnesium transport protein CorA, transmembrane region"/>
    <property type="match status" value="1"/>
</dbReference>
<protein>
    <recommendedName>
        <fullName evidence="9">Mg2+ transporter zinc transport protein</fullName>
    </recommendedName>
</protein>
<evidence type="ECO:0000256" key="3">
    <source>
        <dbReference type="ARBA" id="ARBA00022989"/>
    </source>
</evidence>
<dbReference type="Pfam" id="PF01544">
    <property type="entry name" value="CorA"/>
    <property type="match status" value="1"/>
</dbReference>
<proteinExistence type="predicted"/>
<feature type="compositionally biased region" description="Basic and acidic residues" evidence="5">
    <location>
        <begin position="1600"/>
        <end position="1613"/>
    </location>
</feature>
<dbReference type="InterPro" id="IPR002523">
    <property type="entry name" value="MgTranspt_CorA/ZnTranspt_ZntB"/>
</dbReference>
<evidence type="ECO:0000313" key="7">
    <source>
        <dbReference type="EMBL" id="KAK1848062.1"/>
    </source>
</evidence>
<keyword evidence="2 6" id="KW-0812">Transmembrane</keyword>
<keyword evidence="4 6" id="KW-0472">Membrane</keyword>
<comment type="caution">
    <text evidence="7">The sequence shown here is derived from an EMBL/GenBank/DDBJ whole genome shotgun (WGS) entry which is preliminary data.</text>
</comment>
<feature type="transmembrane region" description="Helical" evidence="6">
    <location>
        <begin position="1362"/>
        <end position="1383"/>
    </location>
</feature>
<feature type="region of interest" description="Disordered" evidence="5">
    <location>
        <begin position="1592"/>
        <end position="1629"/>
    </location>
</feature>
<evidence type="ECO:0000256" key="6">
    <source>
        <dbReference type="SAM" id="Phobius"/>
    </source>
</evidence>
<evidence type="ECO:0000256" key="4">
    <source>
        <dbReference type="ARBA" id="ARBA00023136"/>
    </source>
</evidence>
<dbReference type="EMBL" id="JAQOWY010000182">
    <property type="protein sequence ID" value="KAK1848062.1"/>
    <property type="molecule type" value="Genomic_DNA"/>
</dbReference>
<keyword evidence="3 6" id="KW-1133">Transmembrane helix</keyword>
<dbReference type="Proteomes" id="UP001243330">
    <property type="component" value="Unassembled WGS sequence"/>
</dbReference>
<evidence type="ECO:0008006" key="9">
    <source>
        <dbReference type="Google" id="ProtNLM"/>
    </source>
</evidence>
<dbReference type="InterPro" id="IPR045863">
    <property type="entry name" value="CorA_TM1_TM2"/>
</dbReference>
<evidence type="ECO:0000256" key="5">
    <source>
        <dbReference type="SAM" id="MobiDB-lite"/>
    </source>
</evidence>